<dbReference type="PANTHER" id="PTHR30093:SF2">
    <property type="entry name" value="TYPE II SECRETION SYSTEM PROTEIN H"/>
    <property type="match status" value="1"/>
</dbReference>
<dbReference type="EMBL" id="CP019082">
    <property type="protein sequence ID" value="APW60689.1"/>
    <property type="molecule type" value="Genomic_DNA"/>
</dbReference>
<dbReference type="SUPFAM" id="SSF54523">
    <property type="entry name" value="Pili subunits"/>
    <property type="match status" value="1"/>
</dbReference>
<feature type="transmembrane region" description="Helical" evidence="1">
    <location>
        <begin position="12"/>
        <end position="35"/>
    </location>
</feature>
<dbReference type="Pfam" id="PF07963">
    <property type="entry name" value="N_methyl"/>
    <property type="match status" value="1"/>
</dbReference>
<protein>
    <recommendedName>
        <fullName evidence="2">DUF1559 domain-containing protein</fullName>
    </recommendedName>
</protein>
<sequence>MQRKVYGRALVVRGFTLIELLVVIAIIAVLIALLLPAVQSAREAARRAQCVNNLKQLGLAAHNYESANGSFPMGKNNQLYIDFGGGAQGYHDGWGMLAGVLQFTEQSPLYNAINQGLGCYQIRNSTVIGTGITIFWCPSDGDILNLRLYEAQAGWDGATLPITYSSYAGVMGTFCPGTTNQQSITAENGIFPEINGPSWLQPNPKPSGNVVRISGITDGTSNTFLFGERAQSKYAKVASDLKTPCNGTGNCPFEGSGWWADSDYGDSSMCTKYPPNIKKPDVQVIAGPCDGGSVSGMTASSNHPGGANFAFADGSVRFIKDSINSWNYVALTYDANCVPVLPVGTQQGVYQALSTRAGGEVISSDQY</sequence>
<keyword evidence="1" id="KW-0472">Membrane</keyword>
<dbReference type="NCBIfam" id="TIGR02532">
    <property type="entry name" value="IV_pilin_GFxxxE"/>
    <property type="match status" value="1"/>
</dbReference>
<dbReference type="PANTHER" id="PTHR30093">
    <property type="entry name" value="GENERAL SECRETION PATHWAY PROTEIN G"/>
    <property type="match status" value="1"/>
</dbReference>
<proteinExistence type="predicted"/>
<dbReference type="RefSeq" id="WP_076345500.1">
    <property type="nucleotide sequence ID" value="NZ_CP019082.1"/>
</dbReference>
<name>A0A1U7CP52_9BACT</name>
<organism evidence="3 4">
    <name type="scientific">Paludisphaera borealis</name>
    <dbReference type="NCBI Taxonomy" id="1387353"/>
    <lineage>
        <taxon>Bacteria</taxon>
        <taxon>Pseudomonadati</taxon>
        <taxon>Planctomycetota</taxon>
        <taxon>Planctomycetia</taxon>
        <taxon>Isosphaerales</taxon>
        <taxon>Isosphaeraceae</taxon>
        <taxon>Paludisphaera</taxon>
    </lineage>
</organism>
<evidence type="ECO:0000313" key="3">
    <source>
        <dbReference type="EMBL" id="APW60689.1"/>
    </source>
</evidence>
<dbReference type="OrthoDB" id="255848at2"/>
<accession>A0A1U7CP52</accession>
<dbReference type="InterPro" id="IPR011453">
    <property type="entry name" value="DUF1559"/>
</dbReference>
<dbReference type="InterPro" id="IPR045584">
    <property type="entry name" value="Pilin-like"/>
</dbReference>
<dbReference type="InterPro" id="IPR012902">
    <property type="entry name" value="N_methyl_site"/>
</dbReference>
<dbReference type="STRING" id="1387353.BSF38_02177"/>
<evidence type="ECO:0000256" key="1">
    <source>
        <dbReference type="SAM" id="Phobius"/>
    </source>
</evidence>
<dbReference type="Proteomes" id="UP000186309">
    <property type="component" value="Chromosome"/>
</dbReference>
<dbReference type="Pfam" id="PF07596">
    <property type="entry name" value="SBP_bac_10"/>
    <property type="match status" value="1"/>
</dbReference>
<dbReference type="NCBIfam" id="TIGR04294">
    <property type="entry name" value="pre_pil_HX9DG"/>
    <property type="match status" value="1"/>
</dbReference>
<keyword evidence="1" id="KW-1133">Transmembrane helix</keyword>
<feature type="domain" description="DUF1559" evidence="2">
    <location>
        <begin position="39"/>
        <end position="324"/>
    </location>
</feature>
<keyword evidence="4" id="KW-1185">Reference proteome</keyword>
<evidence type="ECO:0000259" key="2">
    <source>
        <dbReference type="Pfam" id="PF07596"/>
    </source>
</evidence>
<keyword evidence="1" id="KW-0812">Transmembrane</keyword>
<gene>
    <name evidence="3" type="ORF">BSF38_02177</name>
</gene>
<dbReference type="KEGG" id="pbor:BSF38_02177"/>
<dbReference type="AlphaFoldDB" id="A0A1U7CP52"/>
<dbReference type="PROSITE" id="PS00409">
    <property type="entry name" value="PROKAR_NTER_METHYL"/>
    <property type="match status" value="1"/>
</dbReference>
<evidence type="ECO:0000313" key="4">
    <source>
        <dbReference type="Proteomes" id="UP000186309"/>
    </source>
</evidence>
<dbReference type="InterPro" id="IPR027558">
    <property type="entry name" value="Pre_pil_HX9DG_C"/>
</dbReference>
<reference evidence="4" key="1">
    <citation type="submission" date="2016-12" db="EMBL/GenBank/DDBJ databases">
        <title>Comparative genomics of four Isosphaeraceae planctomycetes: a common pool of plasmids and glycoside hydrolase genes.</title>
        <authorList>
            <person name="Ivanova A."/>
        </authorList>
    </citation>
    <scope>NUCLEOTIDE SEQUENCE [LARGE SCALE GENOMIC DNA]</scope>
    <source>
        <strain evidence="4">PX4</strain>
    </source>
</reference>
<dbReference type="Gene3D" id="3.30.700.10">
    <property type="entry name" value="Glycoprotein, Type 4 Pilin"/>
    <property type="match status" value="1"/>
</dbReference>